<name>A0ABY6MIH1_9BACT</name>
<evidence type="ECO:0000313" key="1">
    <source>
        <dbReference type="EMBL" id="UZD23592.1"/>
    </source>
</evidence>
<dbReference type="Proteomes" id="UP001163156">
    <property type="component" value="Chromosome"/>
</dbReference>
<proteinExistence type="predicted"/>
<evidence type="ECO:0000313" key="2">
    <source>
        <dbReference type="Proteomes" id="UP001163156"/>
    </source>
</evidence>
<dbReference type="PROSITE" id="PS51257">
    <property type="entry name" value="PROKAR_LIPOPROTEIN"/>
    <property type="match status" value="1"/>
</dbReference>
<dbReference type="EMBL" id="CP110226">
    <property type="protein sequence ID" value="UZD23592.1"/>
    <property type="molecule type" value="Genomic_DNA"/>
</dbReference>
<keyword evidence="2" id="KW-1185">Reference proteome</keyword>
<sequence length="378" mass="43462">MKQLLLILALGALLSCNPGDSTKNLPNSFTLEIKDSIQVDYLGKLNVFDYDPESGLYLGIDQNLNHVMLFNEQGGTDHQYDYKNDGPNAITKAISNSFLEGKHTIMDFQNGLIQYDQNGNISHKINIPSEYFLFNYSNFSAYKLGDKYAYIRPERDLSDYSNTSAFNQRIYKSPILEVFDPETGEIYNTMSIPPGTIYEDGNFYHKLFQNVKKSGEKWYLFFLAERKYYVYEEKGNELIYSKTIDLNITDAVDIIGVPIENPELINQQAEPNIFGKIEGLFPLSEHTVVIYTKGVKKEISNRYDPQKTEEWMDFINGIPRYAAILDKNDSLIQKDIQLPQGLLFNGVSNDNDEIIALKNQDYFGEEEKVTFYKLQIKN</sequence>
<organism evidence="1 2">
    <name type="scientific">Algoriphagus halophytocola</name>
    <dbReference type="NCBI Taxonomy" id="2991499"/>
    <lineage>
        <taxon>Bacteria</taxon>
        <taxon>Pseudomonadati</taxon>
        <taxon>Bacteroidota</taxon>
        <taxon>Cytophagia</taxon>
        <taxon>Cytophagales</taxon>
        <taxon>Cyclobacteriaceae</taxon>
        <taxon>Algoriphagus</taxon>
    </lineage>
</organism>
<gene>
    <name evidence="1" type="ORF">OM944_03675</name>
</gene>
<protein>
    <recommendedName>
        <fullName evidence="3">DUF4221 domain-containing protein</fullName>
    </recommendedName>
</protein>
<dbReference type="RefSeq" id="WP_264810143.1">
    <property type="nucleotide sequence ID" value="NZ_CP110226.1"/>
</dbReference>
<reference evidence="1" key="1">
    <citation type="submission" date="2022-10" db="EMBL/GenBank/DDBJ databases">
        <title>Algoriphagus sp. a novel bacteria isolate from halophytes salicornia europaea.</title>
        <authorList>
            <person name="Peng Y."/>
            <person name="Jiang L."/>
            <person name="Lee J."/>
        </authorList>
    </citation>
    <scope>NUCLEOTIDE SEQUENCE</scope>
    <source>
        <strain evidence="1">TR-M5</strain>
    </source>
</reference>
<evidence type="ECO:0008006" key="3">
    <source>
        <dbReference type="Google" id="ProtNLM"/>
    </source>
</evidence>
<accession>A0ABY6MIH1</accession>